<feature type="coiled-coil region" evidence="1">
    <location>
        <begin position="211"/>
        <end position="284"/>
    </location>
</feature>
<gene>
    <name evidence="3" type="ORF">PODLI_1B042700</name>
</gene>
<dbReference type="PANTHER" id="PTHR34488">
    <property type="entry name" value="SI:CH211-245H14.1-RELATED"/>
    <property type="match status" value="1"/>
</dbReference>
<accession>A0AA35K4E7</accession>
<sequence length="470" mass="52443">MSGGWGDQSKAEKPPRQASRSQGHLLCSQRREQGQAESRGGSPSKRTSSRAEKGSLDSEPQPLKSNSRYYSPMGGTSSQTKTNPPQSERWEQSQAESRGGSPSKRTLSRAEKDSLDSEPQDQVQDTAESGSCTTANGASSQTEAGSLESQLQTLRGSLHPLASKFLQAQEVVVRIAAQLLADDQPLRSSLPATKPNLLEANQWLRRQLSEQKELVFQLRETNRQLQSIQEEQTTRRLEENRQLQEQKEKVSRLLEEKQQVQEKLEDQEKLVSELLGKNGELQQELEKKDIRVSHLVQENDWLRQENARLQRSPGSQRWTSSSWPSSAPTLTAFPVQVWTTGQTGGCEKDIVNDVSKLLAGHGISLQQEGYEEKSDRFLLLFCPVSSRVGSDTLCALAALNRVRKAVLVVLHHKPKGSTQEILDTQRQVQHEALVRTVHACYSIQDGFYPCEMNEAAVASVAKAIQEQRRS</sequence>
<dbReference type="PANTHER" id="PTHR34488:SF1">
    <property type="entry name" value="SI:CH211-245H14.1-RELATED"/>
    <property type="match status" value="1"/>
</dbReference>
<reference evidence="3" key="1">
    <citation type="submission" date="2022-12" db="EMBL/GenBank/DDBJ databases">
        <authorList>
            <person name="Alioto T."/>
            <person name="Alioto T."/>
            <person name="Gomez Garrido J."/>
        </authorList>
    </citation>
    <scope>NUCLEOTIDE SEQUENCE</scope>
</reference>
<feature type="compositionally biased region" description="Polar residues" evidence="2">
    <location>
        <begin position="63"/>
        <end position="96"/>
    </location>
</feature>
<feature type="region of interest" description="Disordered" evidence="2">
    <location>
        <begin position="1"/>
        <end position="148"/>
    </location>
</feature>
<keyword evidence="1" id="KW-0175">Coiled coil</keyword>
<dbReference type="Proteomes" id="UP001178461">
    <property type="component" value="Chromosome 3"/>
</dbReference>
<protein>
    <submittedName>
        <fullName evidence="3">Uncharacterized protein</fullName>
    </submittedName>
</protein>
<evidence type="ECO:0000256" key="2">
    <source>
        <dbReference type="SAM" id="MobiDB-lite"/>
    </source>
</evidence>
<keyword evidence="4" id="KW-1185">Reference proteome</keyword>
<evidence type="ECO:0000313" key="3">
    <source>
        <dbReference type="EMBL" id="CAI5771557.1"/>
    </source>
</evidence>
<feature type="compositionally biased region" description="Polar residues" evidence="2">
    <location>
        <begin position="120"/>
        <end position="148"/>
    </location>
</feature>
<proteinExistence type="predicted"/>
<evidence type="ECO:0000313" key="4">
    <source>
        <dbReference type="Proteomes" id="UP001178461"/>
    </source>
</evidence>
<dbReference type="AlphaFoldDB" id="A0AA35K4E7"/>
<name>A0AA35K4E7_9SAUR</name>
<evidence type="ECO:0000256" key="1">
    <source>
        <dbReference type="SAM" id="Coils"/>
    </source>
</evidence>
<dbReference type="EMBL" id="OX395128">
    <property type="protein sequence ID" value="CAI5771557.1"/>
    <property type="molecule type" value="Genomic_DNA"/>
</dbReference>
<organism evidence="3 4">
    <name type="scientific">Podarcis lilfordi</name>
    <name type="common">Lilford's wall lizard</name>
    <dbReference type="NCBI Taxonomy" id="74358"/>
    <lineage>
        <taxon>Eukaryota</taxon>
        <taxon>Metazoa</taxon>
        <taxon>Chordata</taxon>
        <taxon>Craniata</taxon>
        <taxon>Vertebrata</taxon>
        <taxon>Euteleostomi</taxon>
        <taxon>Lepidosauria</taxon>
        <taxon>Squamata</taxon>
        <taxon>Bifurcata</taxon>
        <taxon>Unidentata</taxon>
        <taxon>Episquamata</taxon>
        <taxon>Laterata</taxon>
        <taxon>Lacertibaenia</taxon>
        <taxon>Lacertidae</taxon>
        <taxon>Podarcis</taxon>
    </lineage>
</organism>